<reference evidence="2" key="2">
    <citation type="submission" date="2020-09" db="EMBL/GenBank/DDBJ databases">
        <authorList>
            <person name="Sun Q."/>
            <person name="Ohkuma M."/>
        </authorList>
    </citation>
    <scope>NUCLEOTIDE SEQUENCE</scope>
    <source>
        <strain evidence="2">JCM 3131</strain>
    </source>
</reference>
<keyword evidence="1" id="KW-0472">Membrane</keyword>
<evidence type="ECO:0000313" key="3">
    <source>
        <dbReference type="Proteomes" id="UP000620156"/>
    </source>
</evidence>
<keyword evidence="1" id="KW-0812">Transmembrane</keyword>
<protein>
    <submittedName>
        <fullName evidence="2">Uncharacterized protein</fullName>
    </submittedName>
</protein>
<sequence>MSAFFLVGSLMSLAALTVAGTVGTHALQRAALLAPAAVAGVLLSRPLTRRLNPRRTRAVATVLVVAGASVLVARQFV</sequence>
<accession>A0A918EV13</accession>
<evidence type="ECO:0000256" key="1">
    <source>
        <dbReference type="SAM" id="Phobius"/>
    </source>
</evidence>
<organism evidence="2 3">
    <name type="scientific">Streptomyces ruber</name>
    <dbReference type="NCBI Taxonomy" id="83378"/>
    <lineage>
        <taxon>Bacteria</taxon>
        <taxon>Bacillati</taxon>
        <taxon>Actinomycetota</taxon>
        <taxon>Actinomycetes</taxon>
        <taxon>Kitasatosporales</taxon>
        <taxon>Streptomycetaceae</taxon>
        <taxon>Streptomyces</taxon>
    </lineage>
</organism>
<feature type="transmembrane region" description="Helical" evidence="1">
    <location>
        <begin position="29"/>
        <end position="47"/>
    </location>
</feature>
<proteinExistence type="predicted"/>
<dbReference type="EMBL" id="BMQK01000014">
    <property type="protein sequence ID" value="GGQ76572.1"/>
    <property type="molecule type" value="Genomic_DNA"/>
</dbReference>
<evidence type="ECO:0000313" key="2">
    <source>
        <dbReference type="EMBL" id="GGQ76572.1"/>
    </source>
</evidence>
<comment type="caution">
    <text evidence="2">The sequence shown here is derived from an EMBL/GenBank/DDBJ whole genome shotgun (WGS) entry which is preliminary data.</text>
</comment>
<reference evidence="2" key="1">
    <citation type="journal article" date="2014" name="Int. J. Syst. Evol. Microbiol.">
        <title>Complete genome sequence of Corynebacterium casei LMG S-19264T (=DSM 44701T), isolated from a smear-ripened cheese.</title>
        <authorList>
            <consortium name="US DOE Joint Genome Institute (JGI-PGF)"/>
            <person name="Walter F."/>
            <person name="Albersmeier A."/>
            <person name="Kalinowski J."/>
            <person name="Ruckert C."/>
        </authorList>
    </citation>
    <scope>NUCLEOTIDE SEQUENCE</scope>
    <source>
        <strain evidence="2">JCM 3131</strain>
    </source>
</reference>
<gene>
    <name evidence="2" type="ORF">GCM10010145_52980</name>
</gene>
<dbReference type="Proteomes" id="UP000620156">
    <property type="component" value="Unassembled WGS sequence"/>
</dbReference>
<keyword evidence="3" id="KW-1185">Reference proteome</keyword>
<keyword evidence="1" id="KW-1133">Transmembrane helix</keyword>
<name>A0A918EV13_9ACTN</name>
<dbReference type="RefSeq" id="WP_189219386.1">
    <property type="nucleotide sequence ID" value="NZ_BMQK01000014.1"/>
</dbReference>
<dbReference type="AlphaFoldDB" id="A0A918EV13"/>